<evidence type="ECO:0000313" key="2">
    <source>
        <dbReference type="EMBL" id="SDB83189.1"/>
    </source>
</evidence>
<dbReference type="PANTHER" id="PTHR43355">
    <property type="entry name" value="FLAVIN REDUCTASE (NADPH)"/>
    <property type="match status" value="1"/>
</dbReference>
<dbReference type="GO" id="GO:0004074">
    <property type="term" value="F:biliverdin reductase [NAD(P)H] activity"/>
    <property type="evidence" value="ECO:0007669"/>
    <property type="project" value="TreeGrafter"/>
</dbReference>
<sequence>MSNILILGATGQIAQLVTAQLLNAQLLNQHLVNDQTHHLFLYCRQPQRLYCQHAIEHHHVDVIQADVNDTAQLEQAMIDIDVVYANLSGHDLGQQTQNIVNAMQKEGVKRLIFITSMGIYNEVTTPAQNLQNNPALKPYRALADVVESSGLDYTLVRPGWFVHAPNSKVVLSQKGEAFTGMETSKQALVDFICDLIDQPTQHIQQSVGIYNAA</sequence>
<dbReference type="OrthoDB" id="9803892at2"/>
<dbReference type="InterPro" id="IPR036291">
    <property type="entry name" value="NAD(P)-bd_dom_sf"/>
</dbReference>
<reference evidence="3" key="1">
    <citation type="submission" date="2016-09" db="EMBL/GenBank/DDBJ databases">
        <authorList>
            <person name="Varghese N."/>
            <person name="Submissions S."/>
        </authorList>
    </citation>
    <scope>NUCLEOTIDE SEQUENCE [LARGE SCALE GENOMIC DNA]</scope>
    <source>
        <strain evidence="3">ANC 3699</strain>
    </source>
</reference>
<dbReference type="Proteomes" id="UP000242317">
    <property type="component" value="Unassembled WGS sequence"/>
</dbReference>
<dbReference type="InterPro" id="IPR016040">
    <property type="entry name" value="NAD(P)-bd_dom"/>
</dbReference>
<dbReference type="InterPro" id="IPR051606">
    <property type="entry name" value="Polyketide_Oxido-like"/>
</dbReference>
<dbReference type="GO" id="GO:0042602">
    <property type="term" value="F:riboflavin reductase (NADPH) activity"/>
    <property type="evidence" value="ECO:0007669"/>
    <property type="project" value="TreeGrafter"/>
</dbReference>
<proteinExistence type="predicted"/>
<keyword evidence="3" id="KW-1185">Reference proteome</keyword>
<dbReference type="EMBL" id="FMYK01000001">
    <property type="protein sequence ID" value="SDB83189.1"/>
    <property type="molecule type" value="Genomic_DNA"/>
</dbReference>
<dbReference type="SUPFAM" id="SSF51735">
    <property type="entry name" value="NAD(P)-binding Rossmann-fold domains"/>
    <property type="match status" value="1"/>
</dbReference>
<name>A0A1G6GMM8_9GAMM</name>
<dbReference type="Pfam" id="PF13460">
    <property type="entry name" value="NAD_binding_10"/>
    <property type="match status" value="1"/>
</dbReference>
<gene>
    <name evidence="2" type="ORF">SAMN05421749_101170</name>
</gene>
<organism evidence="2 3">
    <name type="scientific">Acinetobacter marinus</name>
    <dbReference type="NCBI Taxonomy" id="281375"/>
    <lineage>
        <taxon>Bacteria</taxon>
        <taxon>Pseudomonadati</taxon>
        <taxon>Pseudomonadota</taxon>
        <taxon>Gammaproteobacteria</taxon>
        <taxon>Moraxellales</taxon>
        <taxon>Moraxellaceae</taxon>
        <taxon>Acinetobacter</taxon>
    </lineage>
</organism>
<feature type="domain" description="NAD(P)-binding" evidence="1">
    <location>
        <begin position="8"/>
        <end position="199"/>
    </location>
</feature>
<dbReference type="Gene3D" id="3.40.50.720">
    <property type="entry name" value="NAD(P)-binding Rossmann-like Domain"/>
    <property type="match status" value="1"/>
</dbReference>
<evidence type="ECO:0000313" key="3">
    <source>
        <dbReference type="Proteomes" id="UP000242317"/>
    </source>
</evidence>
<evidence type="ECO:0000259" key="1">
    <source>
        <dbReference type="Pfam" id="PF13460"/>
    </source>
</evidence>
<accession>A0A1G6GMM8</accession>
<dbReference type="AlphaFoldDB" id="A0A1G6GMM8"/>
<dbReference type="RefSeq" id="WP_092614631.1">
    <property type="nucleotide sequence ID" value="NZ_FMYK01000001.1"/>
</dbReference>
<protein>
    <submittedName>
        <fullName evidence="2">NAD(P)H-binding</fullName>
    </submittedName>
</protein>
<dbReference type="PANTHER" id="PTHR43355:SF2">
    <property type="entry name" value="FLAVIN REDUCTASE (NADPH)"/>
    <property type="match status" value="1"/>
</dbReference>